<keyword evidence="2" id="KW-1185">Reference proteome</keyword>
<reference evidence="1 2" key="1">
    <citation type="journal article" date="2019" name="Appl. Microbiol. Biotechnol.">
        <title>Uncovering carbohydrate metabolism through a genotype-phenotype association study of 56 lactic acid bacteria genomes.</title>
        <authorList>
            <person name="Buron-Moles G."/>
            <person name="Chailyan A."/>
            <person name="Dolejs I."/>
            <person name="Forster J."/>
            <person name="Miks M.H."/>
        </authorList>
    </citation>
    <scope>NUCLEOTIDE SEQUENCE [LARGE SCALE GENOMIC DNA]</scope>
    <source>
        <strain evidence="1 2">ATCC 49373</strain>
    </source>
</reference>
<sequence>MIDCKAHHQLYPELGYLTEEFKHEVILRGYFDISNLSLTSFVPYGRLNSVQGLNWEDILVLIPINEGGNRWTVVLHREHGYIAVAKSCNEILNDREEDYLDHRVYVKNNFSKMANVTKLMPRIIGKNVFMLQLPPKYHNNYSWCRWDKNTMRGVFYQEHGEERMMLLYKGFMGVSAQISEKEFTRRLESAHKIQTIMDRICLEMSEKNMGKNTPTLNEFLEIFVSDFAGKFSSHITRKDLGHALREIRVGNKAVMPEFEDFE</sequence>
<name>A0A4R5NPL7_9LACO</name>
<dbReference type="Proteomes" id="UP000294854">
    <property type="component" value="Unassembled WGS sequence"/>
</dbReference>
<organism evidence="1 2">
    <name type="scientific">Secundilactobacillus malefermentans</name>
    <dbReference type="NCBI Taxonomy" id="176292"/>
    <lineage>
        <taxon>Bacteria</taxon>
        <taxon>Bacillati</taxon>
        <taxon>Bacillota</taxon>
        <taxon>Bacilli</taxon>
        <taxon>Lactobacillales</taxon>
        <taxon>Lactobacillaceae</taxon>
        <taxon>Secundilactobacillus</taxon>
    </lineage>
</organism>
<comment type="caution">
    <text evidence="1">The sequence shown here is derived from an EMBL/GenBank/DDBJ whole genome shotgun (WGS) entry which is preliminary data.</text>
</comment>
<dbReference type="EMBL" id="PUFO01000039">
    <property type="protein sequence ID" value="TDG78517.1"/>
    <property type="molecule type" value="Genomic_DNA"/>
</dbReference>
<accession>A0A4R5NPL7</accession>
<evidence type="ECO:0000313" key="1">
    <source>
        <dbReference type="EMBL" id="TDG78517.1"/>
    </source>
</evidence>
<gene>
    <name evidence="1" type="ORF">C5L31_000601</name>
</gene>
<dbReference type="AlphaFoldDB" id="A0A4R5NPL7"/>
<evidence type="ECO:0000313" key="2">
    <source>
        <dbReference type="Proteomes" id="UP000294854"/>
    </source>
</evidence>
<proteinExistence type="predicted"/>
<protein>
    <submittedName>
        <fullName evidence="1">Uncharacterized protein</fullName>
    </submittedName>
</protein>